<gene>
    <name evidence="2" type="ORF">EJ903_26670</name>
</gene>
<reference evidence="2 3" key="1">
    <citation type="submission" date="2018-12" db="EMBL/GenBank/DDBJ databases">
        <authorList>
            <person name="Yang Y."/>
        </authorList>
    </citation>
    <scope>NUCLEOTIDE SEQUENCE [LARGE SCALE GENOMIC DNA]</scope>
    <source>
        <strain evidence="2 3">L-25-5w-1</strain>
    </source>
</reference>
<evidence type="ECO:0000313" key="3">
    <source>
        <dbReference type="Proteomes" id="UP000277007"/>
    </source>
</evidence>
<proteinExistence type="predicted"/>
<sequence>MSASTSIRLAQRMATTGSLEPARQGRPPGGGKLAPHAALLIGWVEAQGDITMPE</sequence>
<evidence type="ECO:0000313" key="2">
    <source>
        <dbReference type="EMBL" id="RTR08480.1"/>
    </source>
</evidence>
<name>A0A431V9B4_9PROT</name>
<feature type="non-terminal residue" evidence="2">
    <location>
        <position position="54"/>
    </location>
</feature>
<evidence type="ECO:0000256" key="1">
    <source>
        <dbReference type="SAM" id="MobiDB-lite"/>
    </source>
</evidence>
<comment type="caution">
    <text evidence="2">The sequence shown here is derived from an EMBL/GenBank/DDBJ whole genome shotgun (WGS) entry which is preliminary data.</text>
</comment>
<feature type="region of interest" description="Disordered" evidence="1">
    <location>
        <begin position="1"/>
        <end position="33"/>
    </location>
</feature>
<dbReference type="AlphaFoldDB" id="A0A431V9B4"/>
<keyword evidence="3" id="KW-1185">Reference proteome</keyword>
<accession>A0A431V9B4</accession>
<feature type="compositionally biased region" description="Polar residues" evidence="1">
    <location>
        <begin position="1"/>
        <end position="18"/>
    </location>
</feature>
<protein>
    <submittedName>
        <fullName evidence="2">IS630 family transposase</fullName>
    </submittedName>
</protein>
<dbReference type="Proteomes" id="UP000277007">
    <property type="component" value="Unassembled WGS sequence"/>
</dbReference>
<organism evidence="2 3">
    <name type="scientific">Azospirillum griseum</name>
    <dbReference type="NCBI Taxonomy" id="2496639"/>
    <lineage>
        <taxon>Bacteria</taxon>
        <taxon>Pseudomonadati</taxon>
        <taxon>Pseudomonadota</taxon>
        <taxon>Alphaproteobacteria</taxon>
        <taxon>Rhodospirillales</taxon>
        <taxon>Azospirillaceae</taxon>
        <taxon>Azospirillum</taxon>
    </lineage>
</organism>
<dbReference type="EMBL" id="RXMA01000170">
    <property type="protein sequence ID" value="RTR08480.1"/>
    <property type="molecule type" value="Genomic_DNA"/>
</dbReference>